<evidence type="ECO:0000256" key="1">
    <source>
        <dbReference type="ARBA" id="ARBA00000274"/>
    </source>
</evidence>
<proteinExistence type="inferred from homology"/>
<dbReference type="Pfam" id="PF03641">
    <property type="entry name" value="Lysine_decarbox"/>
    <property type="match status" value="1"/>
</dbReference>
<dbReference type="GO" id="GO:0005829">
    <property type="term" value="C:cytosol"/>
    <property type="evidence" value="ECO:0007669"/>
    <property type="project" value="TreeGrafter"/>
</dbReference>
<dbReference type="GO" id="GO:0008714">
    <property type="term" value="F:AMP nucleosidase activity"/>
    <property type="evidence" value="ECO:0007669"/>
    <property type="project" value="UniProtKB-EC"/>
</dbReference>
<keyword evidence="2" id="KW-0378">Hydrolase</keyword>
<dbReference type="SUPFAM" id="SSF102405">
    <property type="entry name" value="MCP/YpsA-like"/>
    <property type="match status" value="1"/>
</dbReference>
<protein>
    <recommendedName>
        <fullName evidence="2">Cytokinin riboside 5'-monophosphate phosphoribohydrolase</fullName>
        <ecNumber evidence="2">3.2.2.n1</ecNumber>
    </recommendedName>
</protein>
<comment type="catalytic activity">
    <reaction evidence="1">
        <text>AMP + H2O = D-ribose 5-phosphate + adenine</text>
        <dbReference type="Rhea" id="RHEA:20129"/>
        <dbReference type="ChEBI" id="CHEBI:15377"/>
        <dbReference type="ChEBI" id="CHEBI:16708"/>
        <dbReference type="ChEBI" id="CHEBI:78346"/>
        <dbReference type="ChEBI" id="CHEBI:456215"/>
        <dbReference type="EC" id="3.2.2.4"/>
    </reaction>
</comment>
<evidence type="ECO:0000256" key="2">
    <source>
        <dbReference type="RuleBase" id="RU363015"/>
    </source>
</evidence>
<keyword evidence="2" id="KW-0203">Cytokinin biosynthesis</keyword>
<name>A0A106QBS5_9BURK</name>
<reference evidence="3 4" key="1">
    <citation type="submission" date="2015-11" db="EMBL/GenBank/DDBJ databases">
        <title>Expanding the genomic diversity of Burkholderia species for the development of highly accurate diagnostics.</title>
        <authorList>
            <person name="Sahl J."/>
            <person name="Keim P."/>
            <person name="Wagner D."/>
        </authorList>
    </citation>
    <scope>NUCLEOTIDE SEQUENCE [LARGE SCALE GENOMIC DNA]</scope>
    <source>
        <strain evidence="3 4">MSMB2087WGS</strain>
    </source>
</reference>
<dbReference type="GO" id="GO:0009691">
    <property type="term" value="P:cytokinin biosynthetic process"/>
    <property type="evidence" value="ECO:0007669"/>
    <property type="project" value="UniProtKB-UniRule"/>
</dbReference>
<dbReference type="EMBL" id="LPHD01000049">
    <property type="protein sequence ID" value="KWA83953.1"/>
    <property type="molecule type" value="Genomic_DNA"/>
</dbReference>
<evidence type="ECO:0000313" key="3">
    <source>
        <dbReference type="EMBL" id="KWA83953.1"/>
    </source>
</evidence>
<dbReference type="PANTHER" id="PTHR43393">
    <property type="entry name" value="CYTOKININ RIBOSIDE 5'-MONOPHOSPHATE PHOSPHORIBOHYDROLASE"/>
    <property type="match status" value="1"/>
</dbReference>
<sequence>MTHTQDSSHAGPSRIGQRLHLELDAAKRQLEGIAPLVTIYGGARVTPADPYYDATTRLARNLSARGIAVMSGGGPGIMEAANKGAKAGEQGLSIGLNITLAQEQRPNAYQHIELSFEHFSSRKTTFCKYSDAFVVMPGGFGTLDELFEVLTLVQTGKSRAAPVILYGREFWQGLVTWMQDVMVTRGLVSRVEMKLFEVVDTVDDALRLCEQALQAQPA</sequence>
<gene>
    <name evidence="3" type="ORF">WL29_21540</name>
</gene>
<comment type="caution">
    <text evidence="3">The sequence shown here is derived from an EMBL/GenBank/DDBJ whole genome shotgun (WGS) entry which is preliminary data.</text>
</comment>
<dbReference type="InterPro" id="IPR031100">
    <property type="entry name" value="LOG_fam"/>
</dbReference>
<dbReference type="PANTHER" id="PTHR43393:SF2">
    <property type="entry name" value="CYTOKININ RIBOSIDE 5'-MONOPHOSPHATE PHOSPHORIBOHYDROLASE"/>
    <property type="match status" value="1"/>
</dbReference>
<dbReference type="Proteomes" id="UP000060630">
    <property type="component" value="Unassembled WGS sequence"/>
</dbReference>
<dbReference type="Gene3D" id="3.40.50.450">
    <property type="match status" value="1"/>
</dbReference>
<organism evidence="3 4">
    <name type="scientific">Burkholderia ubonensis</name>
    <dbReference type="NCBI Taxonomy" id="101571"/>
    <lineage>
        <taxon>Bacteria</taxon>
        <taxon>Pseudomonadati</taxon>
        <taxon>Pseudomonadota</taxon>
        <taxon>Betaproteobacteria</taxon>
        <taxon>Burkholderiales</taxon>
        <taxon>Burkholderiaceae</taxon>
        <taxon>Burkholderia</taxon>
        <taxon>Burkholderia cepacia complex</taxon>
    </lineage>
</organism>
<dbReference type="InterPro" id="IPR005269">
    <property type="entry name" value="LOG"/>
</dbReference>
<comment type="similarity">
    <text evidence="2">Belongs to the LOG family.</text>
</comment>
<dbReference type="InterPro" id="IPR052341">
    <property type="entry name" value="LOG_family_nucleotidases"/>
</dbReference>
<dbReference type="AlphaFoldDB" id="A0A106QBS5"/>
<accession>A0A106QBS5</accession>
<dbReference type="NCBIfam" id="TIGR00730">
    <property type="entry name" value="Rossman fold protein, TIGR00730 family"/>
    <property type="match status" value="1"/>
</dbReference>
<dbReference type="EC" id="3.2.2.n1" evidence="2"/>
<evidence type="ECO:0000313" key="4">
    <source>
        <dbReference type="Proteomes" id="UP000060630"/>
    </source>
</evidence>
<dbReference type="RefSeq" id="WP_060192286.1">
    <property type="nucleotide sequence ID" value="NZ_LPHD01000049.1"/>
</dbReference>